<dbReference type="Proteomes" id="UP000218164">
    <property type="component" value="Unassembled WGS sequence"/>
</dbReference>
<dbReference type="InterPro" id="IPR000182">
    <property type="entry name" value="GNAT_dom"/>
</dbReference>
<organism evidence="2 3">
    <name type="scientific">Methanosarcina spelaei</name>
    <dbReference type="NCBI Taxonomy" id="1036679"/>
    <lineage>
        <taxon>Archaea</taxon>
        <taxon>Methanobacteriati</taxon>
        <taxon>Methanobacteriota</taxon>
        <taxon>Stenosarchaea group</taxon>
        <taxon>Methanomicrobia</taxon>
        <taxon>Methanosarcinales</taxon>
        <taxon>Methanosarcinaceae</taxon>
        <taxon>Methanosarcina</taxon>
    </lineage>
</organism>
<evidence type="ECO:0000259" key="1">
    <source>
        <dbReference type="PROSITE" id="PS51186"/>
    </source>
</evidence>
<dbReference type="InterPro" id="IPR039143">
    <property type="entry name" value="GNPNAT1-like"/>
</dbReference>
<accession>A0A2A2HUB7</accession>
<dbReference type="OrthoDB" id="11996at2157"/>
<feature type="domain" description="N-acetyltransferase" evidence="1">
    <location>
        <begin position="3"/>
        <end position="144"/>
    </location>
</feature>
<name>A0A2A2HUB7_9EURY</name>
<dbReference type="PANTHER" id="PTHR13355:SF11">
    <property type="entry name" value="GLUCOSAMINE 6-PHOSPHATE N-ACETYLTRANSFERASE"/>
    <property type="match status" value="1"/>
</dbReference>
<protein>
    <recommendedName>
        <fullName evidence="1">N-acetyltransferase domain-containing protein</fullName>
    </recommendedName>
</protein>
<dbReference type="Gene3D" id="3.40.630.30">
    <property type="match status" value="1"/>
</dbReference>
<gene>
    <name evidence="2" type="ORF">ASJ81_04670</name>
</gene>
<evidence type="ECO:0000313" key="3">
    <source>
        <dbReference type="Proteomes" id="UP000218164"/>
    </source>
</evidence>
<dbReference type="AlphaFoldDB" id="A0A2A2HUB7"/>
<proteinExistence type="predicted"/>
<dbReference type="PROSITE" id="PS51186">
    <property type="entry name" value="GNAT"/>
    <property type="match status" value="1"/>
</dbReference>
<reference evidence="2 3" key="1">
    <citation type="journal article" date="2017" name="BMC Genomics">
        <title>Genomic analysis of methanogenic archaea reveals a shift towards energy conservation.</title>
        <authorList>
            <person name="Gilmore S.P."/>
            <person name="Henske J.K."/>
            <person name="Sexton J.A."/>
            <person name="Solomon K.V."/>
            <person name="Seppala S."/>
            <person name="Yoo J.I."/>
            <person name="Huyett L.M."/>
            <person name="Pressman A."/>
            <person name="Cogan J.Z."/>
            <person name="Kivenson V."/>
            <person name="Peng X."/>
            <person name="Tan Y."/>
            <person name="Valentine D.L."/>
            <person name="O'Malley M.A."/>
        </authorList>
    </citation>
    <scope>NUCLEOTIDE SEQUENCE [LARGE SCALE GENOMIC DNA]</scope>
    <source>
        <strain evidence="2 3">MC-15</strain>
    </source>
</reference>
<keyword evidence="3" id="KW-1185">Reference proteome</keyword>
<dbReference type="EMBL" id="LMVP01000135">
    <property type="protein sequence ID" value="PAV13057.1"/>
    <property type="molecule type" value="Genomic_DNA"/>
</dbReference>
<sequence length="144" mass="16474">MTAEIYEVVLNDFDEIIKLLKQLWPDKTLDCNALMKIISIGIGSKDSIYLCTKVDDKVVGFCSLIIRESLWQEDLVGHINELIIDKSFRRMNLGTELLDAAIAAAKKKGCKLIELDSAFHREDAHKFYENIGFTKRAYLFSKEI</sequence>
<dbReference type="InterPro" id="IPR016181">
    <property type="entry name" value="Acyl_CoA_acyltransferase"/>
</dbReference>
<dbReference type="CDD" id="cd04301">
    <property type="entry name" value="NAT_SF"/>
    <property type="match status" value="1"/>
</dbReference>
<comment type="caution">
    <text evidence="2">The sequence shown here is derived from an EMBL/GenBank/DDBJ whole genome shotgun (WGS) entry which is preliminary data.</text>
</comment>
<dbReference type="PANTHER" id="PTHR13355">
    <property type="entry name" value="GLUCOSAMINE 6-PHOSPHATE N-ACETYLTRANSFERASE"/>
    <property type="match status" value="1"/>
</dbReference>
<dbReference type="GO" id="GO:0004343">
    <property type="term" value="F:glucosamine 6-phosphate N-acetyltransferase activity"/>
    <property type="evidence" value="ECO:0007669"/>
    <property type="project" value="TreeGrafter"/>
</dbReference>
<dbReference type="SUPFAM" id="SSF55729">
    <property type="entry name" value="Acyl-CoA N-acyltransferases (Nat)"/>
    <property type="match status" value="1"/>
</dbReference>
<dbReference type="RefSeq" id="WP_095644118.1">
    <property type="nucleotide sequence ID" value="NZ_LMVP01000135.1"/>
</dbReference>
<dbReference type="Pfam" id="PF00583">
    <property type="entry name" value="Acetyltransf_1"/>
    <property type="match status" value="1"/>
</dbReference>
<evidence type="ECO:0000313" key="2">
    <source>
        <dbReference type="EMBL" id="PAV13057.1"/>
    </source>
</evidence>